<evidence type="ECO:0000256" key="2">
    <source>
        <dbReference type="ARBA" id="ARBA00023172"/>
    </source>
</evidence>
<dbReference type="InterPro" id="IPR013762">
    <property type="entry name" value="Integrase-like_cat_sf"/>
</dbReference>
<keyword evidence="5" id="KW-1185">Reference proteome</keyword>
<name>A0ABW5EXB2_9BURK</name>
<proteinExistence type="predicted"/>
<evidence type="ECO:0000256" key="1">
    <source>
        <dbReference type="ARBA" id="ARBA00022908"/>
    </source>
</evidence>
<feature type="domain" description="Tyr recombinase" evidence="3">
    <location>
        <begin position="4"/>
        <end position="154"/>
    </location>
</feature>
<accession>A0ABW5EXB2</accession>
<dbReference type="InterPro" id="IPR050090">
    <property type="entry name" value="Tyrosine_recombinase_XerCD"/>
</dbReference>
<dbReference type="SUPFAM" id="SSF56349">
    <property type="entry name" value="DNA breaking-rejoining enzymes"/>
    <property type="match status" value="1"/>
</dbReference>
<comment type="caution">
    <text evidence="4">The sequence shown here is derived from an EMBL/GenBank/DDBJ whole genome shotgun (WGS) entry which is preliminary data.</text>
</comment>
<dbReference type="EMBL" id="JBHUIG010000044">
    <property type="protein sequence ID" value="MFD2322727.1"/>
    <property type="molecule type" value="Genomic_DNA"/>
</dbReference>
<dbReference type="Gene3D" id="1.10.443.10">
    <property type="entry name" value="Intergrase catalytic core"/>
    <property type="match status" value="1"/>
</dbReference>
<dbReference type="PANTHER" id="PTHR30349:SF64">
    <property type="entry name" value="PROPHAGE INTEGRASE INTD-RELATED"/>
    <property type="match status" value="1"/>
</dbReference>
<dbReference type="Pfam" id="PF00589">
    <property type="entry name" value="Phage_integrase"/>
    <property type="match status" value="1"/>
</dbReference>
<dbReference type="CDD" id="cd00796">
    <property type="entry name" value="INT_Rci_Hp1_C"/>
    <property type="match status" value="1"/>
</dbReference>
<evidence type="ECO:0000259" key="3">
    <source>
        <dbReference type="PROSITE" id="PS51898"/>
    </source>
</evidence>
<dbReference type="RefSeq" id="WP_380106645.1">
    <property type="nucleotide sequence ID" value="NZ_JBHSIH010000001.1"/>
</dbReference>
<dbReference type="InterPro" id="IPR011010">
    <property type="entry name" value="DNA_brk_join_enz"/>
</dbReference>
<sequence>MKNERHHYIDRAAMLNIAKLVRHRMTRMAIRMAFYSGMRLSEILAARVMGSNWVLDDTKNGERRIVPIHPKVSVCARRFRQCPKITIQANWRKARDAAGLPELHFHDLRHSTASAMLKAGVDLYTIGKVLGHKDSRSTQRYSHLSTEAITRAVRKIG</sequence>
<keyword evidence="2" id="KW-0233">DNA recombination</keyword>
<dbReference type="Proteomes" id="UP001597287">
    <property type="component" value="Unassembled WGS sequence"/>
</dbReference>
<dbReference type="PANTHER" id="PTHR30349">
    <property type="entry name" value="PHAGE INTEGRASE-RELATED"/>
    <property type="match status" value="1"/>
</dbReference>
<gene>
    <name evidence="4" type="ORF">ACFSPV_29020</name>
</gene>
<reference evidence="5" key="1">
    <citation type="journal article" date="2019" name="Int. J. Syst. Evol. Microbiol.">
        <title>The Global Catalogue of Microorganisms (GCM) 10K type strain sequencing project: providing services to taxonomists for standard genome sequencing and annotation.</title>
        <authorList>
            <consortium name="The Broad Institute Genomics Platform"/>
            <consortium name="The Broad Institute Genome Sequencing Center for Infectious Disease"/>
            <person name="Wu L."/>
            <person name="Ma J."/>
        </authorList>
    </citation>
    <scope>NUCLEOTIDE SEQUENCE [LARGE SCALE GENOMIC DNA]</scope>
    <source>
        <strain evidence="5">CCUG 62793</strain>
    </source>
</reference>
<dbReference type="PROSITE" id="PS51898">
    <property type="entry name" value="TYR_RECOMBINASE"/>
    <property type="match status" value="1"/>
</dbReference>
<evidence type="ECO:0000313" key="5">
    <source>
        <dbReference type="Proteomes" id="UP001597287"/>
    </source>
</evidence>
<organism evidence="4 5">
    <name type="scientific">Delftia deserti</name>
    <dbReference type="NCBI Taxonomy" id="1651218"/>
    <lineage>
        <taxon>Bacteria</taxon>
        <taxon>Pseudomonadati</taxon>
        <taxon>Pseudomonadota</taxon>
        <taxon>Betaproteobacteria</taxon>
        <taxon>Burkholderiales</taxon>
        <taxon>Comamonadaceae</taxon>
        <taxon>Delftia</taxon>
    </lineage>
</organism>
<protein>
    <submittedName>
        <fullName evidence="4">Site-specific integrase</fullName>
    </submittedName>
</protein>
<evidence type="ECO:0000313" key="4">
    <source>
        <dbReference type="EMBL" id="MFD2322727.1"/>
    </source>
</evidence>
<keyword evidence="1" id="KW-0229">DNA integration</keyword>
<dbReference type="InterPro" id="IPR002104">
    <property type="entry name" value="Integrase_catalytic"/>
</dbReference>